<feature type="region of interest" description="Disordered" evidence="4">
    <location>
        <begin position="43"/>
        <end position="75"/>
    </location>
</feature>
<dbReference type="PANTHER" id="PTHR46543:SF2">
    <property type="entry name" value="AGAP013096-PA"/>
    <property type="match status" value="1"/>
</dbReference>
<dbReference type="InterPro" id="IPR051644">
    <property type="entry name" value="TRAMP_AT-DNA-binding"/>
</dbReference>
<evidence type="ECO:0000256" key="2">
    <source>
        <dbReference type="ARBA" id="ARBA00022737"/>
    </source>
</evidence>
<evidence type="ECO:0000256" key="1">
    <source>
        <dbReference type="ARBA" id="ARBA00004123"/>
    </source>
</evidence>
<reference evidence="5 6" key="1">
    <citation type="submission" date="2020-02" db="EMBL/GenBank/DDBJ databases">
        <title>Draft genome sequence of Haematococcus lacustris strain NIES-144.</title>
        <authorList>
            <person name="Morimoto D."/>
            <person name="Nakagawa S."/>
            <person name="Yoshida T."/>
            <person name="Sawayama S."/>
        </authorList>
    </citation>
    <scope>NUCLEOTIDE SEQUENCE [LARGE SCALE GENOMIC DNA]</scope>
    <source>
        <strain evidence="5 6">NIES-144</strain>
    </source>
</reference>
<accession>A0A699ZWI9</accession>
<comment type="caution">
    <text evidence="5">The sequence shown here is derived from an EMBL/GenBank/DDBJ whole genome shotgun (WGS) entry which is preliminary data.</text>
</comment>
<organism evidence="5 6">
    <name type="scientific">Haematococcus lacustris</name>
    <name type="common">Green alga</name>
    <name type="synonym">Haematococcus pluvialis</name>
    <dbReference type="NCBI Taxonomy" id="44745"/>
    <lineage>
        <taxon>Eukaryota</taxon>
        <taxon>Viridiplantae</taxon>
        <taxon>Chlorophyta</taxon>
        <taxon>core chlorophytes</taxon>
        <taxon>Chlorophyceae</taxon>
        <taxon>CS clade</taxon>
        <taxon>Chlamydomonadales</taxon>
        <taxon>Haematococcaceae</taxon>
        <taxon>Haematococcus</taxon>
    </lineage>
</organism>
<dbReference type="AlphaFoldDB" id="A0A699ZWI9"/>
<feature type="region of interest" description="Disordered" evidence="4">
    <location>
        <begin position="1"/>
        <end position="22"/>
    </location>
</feature>
<proteinExistence type="predicted"/>
<protein>
    <submittedName>
        <fullName evidence="5">Reticulocyte-binding protein 2 homolog a</fullName>
    </submittedName>
</protein>
<evidence type="ECO:0000256" key="3">
    <source>
        <dbReference type="ARBA" id="ARBA00023242"/>
    </source>
</evidence>
<feature type="non-terminal residue" evidence="5">
    <location>
        <position position="527"/>
    </location>
</feature>
<dbReference type="GO" id="GO:0031499">
    <property type="term" value="C:TRAMP complex"/>
    <property type="evidence" value="ECO:0007669"/>
    <property type="project" value="TreeGrafter"/>
</dbReference>
<dbReference type="GO" id="GO:0071037">
    <property type="term" value="P:nuclear polyadenylation-dependent snRNA catabolic process"/>
    <property type="evidence" value="ECO:0007669"/>
    <property type="project" value="TreeGrafter"/>
</dbReference>
<keyword evidence="3" id="KW-0539">Nucleus</keyword>
<dbReference type="GO" id="GO:0071031">
    <property type="term" value="P:nuclear mRNA surveillance of mRNA 3'-end processing"/>
    <property type="evidence" value="ECO:0007669"/>
    <property type="project" value="TreeGrafter"/>
</dbReference>
<feature type="region of interest" description="Disordered" evidence="4">
    <location>
        <begin position="176"/>
        <end position="209"/>
    </location>
</feature>
<dbReference type="Proteomes" id="UP000485058">
    <property type="component" value="Unassembled WGS sequence"/>
</dbReference>
<sequence length="527" mass="58865">ADLQQREQQVADTQRLQHAQQQMQDIQREEIQRKEQQVVGQQHQLQQQQQADMHLREQQVTEQQHQLQQQQQADMHLREQQVAEQHQLLQADMHLREKQVAEQQHQLQLQQQLNRLQQQLEAQSGAELQRQVQQQLAVQQHLLQQQQADLLLKQQHVEKQLQEAAVQQAVSTNHSLLDHPTCSPLVPGSLRSPLFKRPRQDTTQAPMPRHHSVAHALRIPGLPYSAVVSGGMKRVQRGFHIPFLGHISLEEITREEPQFLLGHAELFTDHSGSSLSRHLACSVMLHARKPDGSRLNVVVDADVQASTCGYCKSDADTSVSHGTMLRSGSAVLHQPLFPCPALPCLSLPHPLTLSTTCRHGVPGNDGSGLPRTHPTLQSPPAPDCTATCCPPYTIRMHANQFQVDKKQRQLQRKWQRFLAVQELVHQGRLPQAPGQVHGCAQGRQPPDAEYPAARLLPSKTKLKKSTIPPPILWPLTSKFSEGDETRVNGSVTIDGIGMEQGASCHSSVTHQGPGARSEMACTSVTKG</sequence>
<keyword evidence="6" id="KW-1185">Reference proteome</keyword>
<evidence type="ECO:0000313" key="6">
    <source>
        <dbReference type="Proteomes" id="UP000485058"/>
    </source>
</evidence>
<evidence type="ECO:0000256" key="4">
    <source>
        <dbReference type="SAM" id="MobiDB-lite"/>
    </source>
</evidence>
<name>A0A699ZWI9_HAELA</name>
<dbReference type="GO" id="GO:0003723">
    <property type="term" value="F:RNA binding"/>
    <property type="evidence" value="ECO:0007669"/>
    <property type="project" value="TreeGrafter"/>
</dbReference>
<feature type="region of interest" description="Disordered" evidence="4">
    <location>
        <begin position="503"/>
        <end position="527"/>
    </location>
</feature>
<comment type="subcellular location">
    <subcellularLocation>
        <location evidence="1">Nucleus</location>
    </subcellularLocation>
</comment>
<keyword evidence="2" id="KW-0677">Repeat</keyword>
<dbReference type="EMBL" id="BLLF01003096">
    <property type="protein sequence ID" value="GFH26335.1"/>
    <property type="molecule type" value="Genomic_DNA"/>
</dbReference>
<gene>
    <name evidence="5" type="ORF">HaLaN_24469</name>
</gene>
<dbReference type="PANTHER" id="PTHR46543">
    <property type="entry name" value="ZINC FINGER CCHC DOMAIN-CONTAINING PROTEIN 7"/>
    <property type="match status" value="1"/>
</dbReference>
<dbReference type="GO" id="GO:0071035">
    <property type="term" value="P:nuclear polyadenylation-dependent rRNA catabolic process"/>
    <property type="evidence" value="ECO:0007669"/>
    <property type="project" value="TreeGrafter"/>
</dbReference>
<feature type="non-terminal residue" evidence="5">
    <location>
        <position position="1"/>
    </location>
</feature>
<feature type="compositionally biased region" description="Low complexity" evidence="4">
    <location>
        <begin position="60"/>
        <end position="72"/>
    </location>
</feature>
<dbReference type="GO" id="GO:0071039">
    <property type="term" value="P:nuclear polyadenylation-dependent CUT catabolic process"/>
    <property type="evidence" value="ECO:0007669"/>
    <property type="project" value="TreeGrafter"/>
</dbReference>
<evidence type="ECO:0000313" key="5">
    <source>
        <dbReference type="EMBL" id="GFH26335.1"/>
    </source>
</evidence>
<dbReference type="GO" id="GO:0071036">
    <property type="term" value="P:nuclear polyadenylation-dependent snoRNA catabolic process"/>
    <property type="evidence" value="ECO:0007669"/>
    <property type="project" value="TreeGrafter"/>
</dbReference>
<dbReference type="GO" id="GO:0071038">
    <property type="term" value="P:TRAMP-dependent tRNA surveillance pathway"/>
    <property type="evidence" value="ECO:0007669"/>
    <property type="project" value="TreeGrafter"/>
</dbReference>